<keyword evidence="3" id="KW-1185">Reference proteome</keyword>
<dbReference type="EMBL" id="LGRX02033118">
    <property type="protein sequence ID" value="KAK3242791.1"/>
    <property type="molecule type" value="Genomic_DNA"/>
</dbReference>
<name>A0AAE0BU08_9CHLO</name>
<reference evidence="2 3" key="1">
    <citation type="journal article" date="2015" name="Genome Biol. Evol.">
        <title>Comparative Genomics of a Bacterivorous Green Alga Reveals Evolutionary Causalities and Consequences of Phago-Mixotrophic Mode of Nutrition.</title>
        <authorList>
            <person name="Burns J.A."/>
            <person name="Paasch A."/>
            <person name="Narechania A."/>
            <person name="Kim E."/>
        </authorList>
    </citation>
    <scope>NUCLEOTIDE SEQUENCE [LARGE SCALE GENOMIC DNA]</scope>
    <source>
        <strain evidence="2 3">PLY_AMNH</strain>
    </source>
</reference>
<evidence type="ECO:0000256" key="1">
    <source>
        <dbReference type="SAM" id="MobiDB-lite"/>
    </source>
</evidence>
<dbReference type="AlphaFoldDB" id="A0AAE0BU08"/>
<dbReference type="Proteomes" id="UP001190700">
    <property type="component" value="Unassembled WGS sequence"/>
</dbReference>
<dbReference type="InterPro" id="IPR018247">
    <property type="entry name" value="EF_Hand_1_Ca_BS"/>
</dbReference>
<dbReference type="PROSITE" id="PS00018">
    <property type="entry name" value="EF_HAND_1"/>
    <property type="match status" value="1"/>
</dbReference>
<evidence type="ECO:0000313" key="2">
    <source>
        <dbReference type="EMBL" id="KAK3242791.1"/>
    </source>
</evidence>
<feature type="region of interest" description="Disordered" evidence="1">
    <location>
        <begin position="462"/>
        <end position="644"/>
    </location>
</feature>
<feature type="region of interest" description="Disordered" evidence="1">
    <location>
        <begin position="136"/>
        <end position="155"/>
    </location>
</feature>
<feature type="compositionally biased region" description="Polar residues" evidence="1">
    <location>
        <begin position="138"/>
        <end position="152"/>
    </location>
</feature>
<sequence length="644" mass="69500">MWVSQSEDSIFVTTQAYFTTFYRIDADAPYSSNCTALLQNAGKPCDPDTAEWVEGNGDGRCQCIAKLDLLSSNVEDLTFTFTHKFFSSSSSGALPTTIIRRKGSTENLKTLDAGWQVSASVRDLLKWAEIDLDKTANEEPNSQHLNSGSDIQGPTGEANGVYPKLRISGVELDVSLLYYNFDQNPGQKERLGGDLGDQREVVCIMEIEPVLRWASLGNNVVKLDDDGTVANKYYYGVMVKFTAGGSIGTFSVALFITAVTNLVVLLGVADTITVLIAKNAMGLKSKFFSSMISTEADFSEQYAKYAAQLLAGTMIFTLMDVDKSHQLDKIEVYRRLRRLMLQGKGSHFPKGVDCNMTMALVNFMMKETGMDEPVLLDEEQQEGATTKTNGKPITISRPEFLDAYGNGICDMHTFHDYIQRKQEHGLFGSKKEEERILREIETELKKEAGICTLNKGRGIGYGKQTASSTTPPKVVTGMKAGAEDGASEEGGKDADAETAPEPSIDTLRAPDVDGFKVVAEAPTPSKRDQLPPLSVPKEGPPTTAKGGSGNKADPNHGTRDGAFPTAKNGTRMKVAGGTFKAKTKTVSALHQPRAESKGGSSASANGGTGKKVTGGSIKTKAKAPIAQDQPKAEAPSIQQWMAQD</sequence>
<organism evidence="2 3">
    <name type="scientific">Cymbomonas tetramitiformis</name>
    <dbReference type="NCBI Taxonomy" id="36881"/>
    <lineage>
        <taxon>Eukaryota</taxon>
        <taxon>Viridiplantae</taxon>
        <taxon>Chlorophyta</taxon>
        <taxon>Pyramimonadophyceae</taxon>
        <taxon>Pyramimonadales</taxon>
        <taxon>Pyramimonadaceae</taxon>
        <taxon>Cymbomonas</taxon>
    </lineage>
</organism>
<proteinExistence type="predicted"/>
<gene>
    <name evidence="2" type="ORF">CYMTET_47536</name>
</gene>
<accession>A0AAE0BU08</accession>
<comment type="caution">
    <text evidence="2">The sequence shown here is derived from an EMBL/GenBank/DDBJ whole genome shotgun (WGS) entry which is preliminary data.</text>
</comment>
<protein>
    <submittedName>
        <fullName evidence="2">Uncharacterized protein</fullName>
    </submittedName>
</protein>
<evidence type="ECO:0000313" key="3">
    <source>
        <dbReference type="Proteomes" id="UP001190700"/>
    </source>
</evidence>